<dbReference type="Pfam" id="PF21982">
    <property type="entry name" value="RecX_HTH1"/>
    <property type="match status" value="1"/>
</dbReference>
<organism evidence="8 9">
    <name type="scientific">Acidipropionibacterium virtanenii</name>
    <dbReference type="NCBI Taxonomy" id="2057246"/>
    <lineage>
        <taxon>Bacteria</taxon>
        <taxon>Bacillati</taxon>
        <taxon>Actinomycetota</taxon>
        <taxon>Actinomycetes</taxon>
        <taxon>Propionibacteriales</taxon>
        <taxon>Propionibacteriaceae</taxon>
        <taxon>Acidipropionibacterium</taxon>
    </lineage>
</organism>
<keyword evidence="4 5" id="KW-0963">Cytoplasm</keyword>
<dbReference type="HAMAP" id="MF_01114">
    <property type="entry name" value="RecX"/>
    <property type="match status" value="1"/>
</dbReference>
<dbReference type="Pfam" id="PF02631">
    <property type="entry name" value="RecX_HTH2"/>
    <property type="match status" value="1"/>
</dbReference>
<gene>
    <name evidence="5 8" type="primary">recX</name>
    <name evidence="8" type="ORF">JS278_01808</name>
</gene>
<accession>A0A344UUL9</accession>
<dbReference type="PANTHER" id="PTHR33602:SF1">
    <property type="entry name" value="REGULATORY PROTEIN RECX FAMILY PROTEIN"/>
    <property type="match status" value="1"/>
</dbReference>
<comment type="similarity">
    <text evidence="2 5">Belongs to the RecX family.</text>
</comment>
<evidence type="ECO:0000256" key="2">
    <source>
        <dbReference type="ARBA" id="ARBA00009695"/>
    </source>
</evidence>
<proteinExistence type="inferred from homology"/>
<evidence type="ECO:0000259" key="6">
    <source>
        <dbReference type="Pfam" id="PF02631"/>
    </source>
</evidence>
<dbReference type="GO" id="GO:0006282">
    <property type="term" value="P:regulation of DNA repair"/>
    <property type="evidence" value="ECO:0007669"/>
    <property type="project" value="UniProtKB-UniRule"/>
</dbReference>
<comment type="function">
    <text evidence="5">Modulates RecA activity.</text>
</comment>
<sequence length="154" mass="16931">MALTRLDARARTRAELAGTLAGKQVPEEVAGRVLDRLEELGLVDDTDFAERWTTRRHESKGLSRRALAEELRRKGVDQQIVADAVAAVSDDDEVSAATRLAVARLRAGEGVEEQRLTRRVLGALARKGYGSEVAWTALRRAREVLGEEAEGPWS</sequence>
<evidence type="ECO:0000259" key="7">
    <source>
        <dbReference type="Pfam" id="PF21982"/>
    </source>
</evidence>
<dbReference type="InterPro" id="IPR003783">
    <property type="entry name" value="Regulatory_RecX"/>
</dbReference>
<keyword evidence="9" id="KW-1185">Reference proteome</keyword>
<evidence type="ECO:0000256" key="5">
    <source>
        <dbReference type="HAMAP-Rule" id="MF_01114"/>
    </source>
</evidence>
<dbReference type="InterPro" id="IPR036388">
    <property type="entry name" value="WH-like_DNA-bd_sf"/>
</dbReference>
<comment type="subcellular location">
    <subcellularLocation>
        <location evidence="1 5">Cytoplasm</location>
    </subcellularLocation>
</comment>
<evidence type="ECO:0000313" key="8">
    <source>
        <dbReference type="EMBL" id="AXE38967.1"/>
    </source>
</evidence>
<reference evidence="8 9" key="1">
    <citation type="submission" date="2017-12" db="EMBL/GenBank/DDBJ databases">
        <title>The whole genome sequence of the Acidipropionibacterium virtanenii sp. nov. type strain JS278.</title>
        <authorList>
            <person name="Laine P."/>
            <person name="Deptula P."/>
            <person name="Varmanen P."/>
            <person name="Auvinen P."/>
        </authorList>
    </citation>
    <scope>NUCLEOTIDE SEQUENCE [LARGE SCALE GENOMIC DNA]</scope>
    <source>
        <strain evidence="8 9">JS278</strain>
    </source>
</reference>
<feature type="domain" description="RecX first three-helical" evidence="7">
    <location>
        <begin position="2"/>
        <end position="37"/>
    </location>
</feature>
<name>A0A344UUL9_9ACTN</name>
<dbReference type="EMBL" id="CP025198">
    <property type="protein sequence ID" value="AXE38967.1"/>
    <property type="molecule type" value="Genomic_DNA"/>
</dbReference>
<dbReference type="InterPro" id="IPR053926">
    <property type="entry name" value="RecX_HTH_1st"/>
</dbReference>
<dbReference type="PANTHER" id="PTHR33602">
    <property type="entry name" value="REGULATORY PROTEIN RECX FAMILY PROTEIN"/>
    <property type="match status" value="1"/>
</dbReference>
<dbReference type="AlphaFoldDB" id="A0A344UUL9"/>
<evidence type="ECO:0000256" key="3">
    <source>
        <dbReference type="ARBA" id="ARBA00018111"/>
    </source>
</evidence>
<dbReference type="GO" id="GO:0005737">
    <property type="term" value="C:cytoplasm"/>
    <property type="evidence" value="ECO:0007669"/>
    <property type="project" value="UniProtKB-SubCell"/>
</dbReference>
<dbReference type="Proteomes" id="UP000251995">
    <property type="component" value="Chromosome"/>
</dbReference>
<dbReference type="Gene3D" id="1.10.10.10">
    <property type="entry name" value="Winged helix-like DNA-binding domain superfamily/Winged helix DNA-binding domain"/>
    <property type="match status" value="2"/>
</dbReference>
<dbReference type="RefSeq" id="WP_245935070.1">
    <property type="nucleotide sequence ID" value="NZ_CP025198.1"/>
</dbReference>
<protein>
    <recommendedName>
        <fullName evidence="3 5">Regulatory protein RecX</fullName>
    </recommendedName>
</protein>
<evidence type="ECO:0000256" key="4">
    <source>
        <dbReference type="ARBA" id="ARBA00022490"/>
    </source>
</evidence>
<feature type="domain" description="RecX second three-helical" evidence="6">
    <location>
        <begin position="44"/>
        <end position="84"/>
    </location>
</feature>
<evidence type="ECO:0000256" key="1">
    <source>
        <dbReference type="ARBA" id="ARBA00004496"/>
    </source>
</evidence>
<evidence type="ECO:0000313" key="9">
    <source>
        <dbReference type="Proteomes" id="UP000251995"/>
    </source>
</evidence>
<dbReference type="InterPro" id="IPR053924">
    <property type="entry name" value="RecX_HTH_2nd"/>
</dbReference>
<dbReference type="KEGG" id="acij:JS278_01808"/>